<dbReference type="SMART" id="SM00333">
    <property type="entry name" value="TUDOR"/>
    <property type="match status" value="3"/>
</dbReference>
<dbReference type="Gene3D" id="2.30.30.140">
    <property type="match status" value="3"/>
</dbReference>
<evidence type="ECO:0000256" key="3">
    <source>
        <dbReference type="SAM" id="MobiDB-lite"/>
    </source>
</evidence>
<feature type="region of interest" description="Disordered" evidence="3">
    <location>
        <begin position="73"/>
        <end position="167"/>
    </location>
</feature>
<evidence type="ECO:0000313" key="5">
    <source>
        <dbReference type="EMBL" id="CAL5225630.1"/>
    </source>
</evidence>
<feature type="compositionally biased region" description="Low complexity" evidence="3">
    <location>
        <begin position="465"/>
        <end position="482"/>
    </location>
</feature>
<dbReference type="InterPro" id="IPR039776">
    <property type="entry name" value="Pds5"/>
</dbReference>
<feature type="compositionally biased region" description="Basic residues" evidence="3">
    <location>
        <begin position="1"/>
        <end position="10"/>
    </location>
</feature>
<dbReference type="PANTHER" id="PTHR12663:SF0">
    <property type="entry name" value="PRECOCIOUS DISSOCIATION OF SISTERS 5, ISOFORM A"/>
    <property type="match status" value="1"/>
</dbReference>
<feature type="region of interest" description="Disordered" evidence="3">
    <location>
        <begin position="1"/>
        <end position="22"/>
    </location>
</feature>
<feature type="domain" description="Tudor" evidence="4">
    <location>
        <begin position="227"/>
        <end position="285"/>
    </location>
</feature>
<dbReference type="EMBL" id="CAXHTA020000012">
    <property type="protein sequence ID" value="CAL5225630.1"/>
    <property type="molecule type" value="Genomic_DNA"/>
</dbReference>
<dbReference type="CDD" id="cd20404">
    <property type="entry name" value="Tudor_Agenet_AtEML-like"/>
    <property type="match status" value="3"/>
</dbReference>
<dbReference type="InterPro" id="IPR002999">
    <property type="entry name" value="Tudor"/>
</dbReference>
<dbReference type="PANTHER" id="PTHR12663">
    <property type="entry name" value="ANDROGEN INDUCED INHIBITOR OF PROLIFERATION AS3 / PDS5-RELATED"/>
    <property type="match status" value="1"/>
</dbReference>
<feature type="domain" description="Tudor" evidence="4">
    <location>
        <begin position="403"/>
        <end position="463"/>
    </location>
</feature>
<organism evidence="5 6">
    <name type="scientific">Coccomyxa viridis</name>
    <dbReference type="NCBI Taxonomy" id="1274662"/>
    <lineage>
        <taxon>Eukaryota</taxon>
        <taxon>Viridiplantae</taxon>
        <taxon>Chlorophyta</taxon>
        <taxon>core chlorophytes</taxon>
        <taxon>Trebouxiophyceae</taxon>
        <taxon>Trebouxiophyceae incertae sedis</taxon>
        <taxon>Coccomyxaceae</taxon>
        <taxon>Coccomyxa</taxon>
    </lineage>
</organism>
<proteinExistence type="predicted"/>
<reference evidence="5 6" key="1">
    <citation type="submission" date="2024-06" db="EMBL/GenBank/DDBJ databases">
        <authorList>
            <person name="Kraege A."/>
            <person name="Thomma B."/>
        </authorList>
    </citation>
    <scope>NUCLEOTIDE SEQUENCE [LARGE SCALE GENOMIC DNA]</scope>
</reference>
<sequence length="844" mass="89848">MMKGSVKRSHAAGGASITDGETLLSSLSAKGASAERKEAEALDLQQLLLEHSSEKSCQEQLGRNSTTTLMGCAQKGDVEGSSSQGSEPSHRHVWQEKGEQTWGSSTPSLNLSSSRGRTAKPAAALMEDADVSSAGPEDTHSAASLKRKHSSTAEVTGEVPAISGSSAADKAAHARALADMAWADARKKAKRAAGMLATAQHAMADELRPAKRQRQRSLREYVGPSGGHVLLGVRISVYWPDDDAFYKGRIVEVKGADDEARVIYDDDMEEWLSLAQERFQWLAPRAQSAGGTPELQVEMAQLGAEGVLDTPHIPDLSSAQPERAPPAEEAIGGRVTVHFAGVGEWCRGEVLAYSTAKQMHHILYEDGESEWACLPKEAHAWVPGLQSAPYPAGLPPGVAVPCDKQAIGWRVAVYWPEDSTLHDGEIVGYDNLSLRHHVRYDCGDQEHLTLDATKVCWIMPPSASTAPSATEATSTVSSPSASDPQAISSSGDMHRKLEPVEELLPFEADLLDEEGVHRVAEAFSEALVPEHAAHGQAPLWWSQGTAQKGGPSGLLVPDMPMRPAYSGQSMMGHGWASHMGSRAAGQGLHSARLSLPDCCGAGVNAAPKDRSDAMLAMSRSLSMPETPFDDLITELGGDVEDDHPLSAGLDTLDMQLPSMDLTHDMQDMLLQSHEDQAGALLMPSAHGSSNYSSEMRSILPGVQVQAEPAVEDFLCPDEDAMTKDGAFLSSCQAGAALGANRLSSKSLASDSTAIRFTLAAQPPAQHTLPLSAAATPESTHQLMKWEMRQPCKAPTPAQALGLTPLPDPSSPADALEATMALRSSDDLAMPTELQCLIAEMNWDV</sequence>
<evidence type="ECO:0000259" key="4">
    <source>
        <dbReference type="SMART" id="SM00333"/>
    </source>
</evidence>
<evidence type="ECO:0000256" key="1">
    <source>
        <dbReference type="ARBA" id="ARBA00004123"/>
    </source>
</evidence>
<comment type="caution">
    <text evidence="5">The sequence shown here is derived from an EMBL/GenBank/DDBJ whole genome shotgun (WGS) entry which is preliminary data.</text>
</comment>
<comment type="subcellular location">
    <subcellularLocation>
        <location evidence="1">Nucleus</location>
    </subcellularLocation>
</comment>
<dbReference type="SUPFAM" id="SSF63748">
    <property type="entry name" value="Tudor/PWWP/MBT"/>
    <property type="match status" value="1"/>
</dbReference>
<accession>A0ABP1G4K9</accession>
<name>A0ABP1G4K9_9CHLO</name>
<feature type="region of interest" description="Disordered" evidence="3">
    <location>
        <begin position="465"/>
        <end position="493"/>
    </location>
</feature>
<evidence type="ECO:0000256" key="2">
    <source>
        <dbReference type="ARBA" id="ARBA00023242"/>
    </source>
</evidence>
<feature type="compositionally biased region" description="Low complexity" evidence="3">
    <location>
        <begin position="104"/>
        <end position="114"/>
    </location>
</feature>
<keyword evidence="2" id="KW-0539">Nucleus</keyword>
<dbReference type="Proteomes" id="UP001497392">
    <property type="component" value="Unassembled WGS sequence"/>
</dbReference>
<feature type="compositionally biased region" description="Basic and acidic residues" evidence="3">
    <location>
        <begin position="88"/>
        <end position="99"/>
    </location>
</feature>
<feature type="domain" description="Tudor" evidence="4">
    <location>
        <begin position="327"/>
        <end position="385"/>
    </location>
</feature>
<protein>
    <submittedName>
        <fullName evidence="5">G8486 protein</fullName>
    </submittedName>
</protein>
<evidence type="ECO:0000313" key="6">
    <source>
        <dbReference type="Proteomes" id="UP001497392"/>
    </source>
</evidence>
<keyword evidence="6" id="KW-1185">Reference proteome</keyword>
<gene>
    <name evidence="5" type="primary">g8486</name>
    <name evidence="5" type="ORF">VP750_LOCUS7289</name>
</gene>